<sequence length="101" mass="11198">MAHSNSHKTSITKAHQSSSVSPLHHSGSTTMIRSSVEYQIDQRLYQLYENLRACNPSVLLMVNALNVVIRQHPALGPVITTCDDLECFIEAVTVYEEEAGL</sequence>
<protein>
    <submittedName>
        <fullName evidence="2">Uncharacterized protein</fullName>
    </submittedName>
</protein>
<feature type="region of interest" description="Disordered" evidence="1">
    <location>
        <begin position="1"/>
        <end position="27"/>
    </location>
</feature>
<evidence type="ECO:0000313" key="3">
    <source>
        <dbReference type="Proteomes" id="UP000191116"/>
    </source>
</evidence>
<dbReference type="EMBL" id="FUWP01000034">
    <property type="protein sequence ID" value="SKA56397.1"/>
    <property type="molecule type" value="Genomic_DNA"/>
</dbReference>
<accession>A0A1T4UUL2</accession>
<reference evidence="2 3" key="1">
    <citation type="submission" date="2017-02" db="EMBL/GenBank/DDBJ databases">
        <authorList>
            <person name="Peterson S.W."/>
        </authorList>
    </citation>
    <scope>NUCLEOTIDE SEQUENCE [LARGE SCALE GENOMIC DNA]</scope>
    <source>
        <strain evidence="2 3">CECT 9189</strain>
    </source>
</reference>
<dbReference type="RefSeq" id="WP_080176418.1">
    <property type="nucleotide sequence ID" value="NZ_AP024858.1"/>
</dbReference>
<feature type="compositionally biased region" description="Low complexity" evidence="1">
    <location>
        <begin position="15"/>
        <end position="27"/>
    </location>
</feature>
<name>A0A1T4UUL2_9GAMM</name>
<gene>
    <name evidence="2" type="ORF">CZ814_03746</name>
</gene>
<proteinExistence type="predicted"/>
<dbReference type="Proteomes" id="UP000191116">
    <property type="component" value="Unassembled WGS sequence"/>
</dbReference>
<evidence type="ECO:0000313" key="2">
    <source>
        <dbReference type="EMBL" id="SKA56397.1"/>
    </source>
</evidence>
<dbReference type="AlphaFoldDB" id="A0A1T4UUL2"/>
<organism evidence="2 3">
    <name type="scientific">Photobacterium toruni</name>
    <dbReference type="NCBI Taxonomy" id="1935446"/>
    <lineage>
        <taxon>Bacteria</taxon>
        <taxon>Pseudomonadati</taxon>
        <taxon>Pseudomonadota</taxon>
        <taxon>Gammaproteobacteria</taxon>
        <taxon>Vibrionales</taxon>
        <taxon>Vibrionaceae</taxon>
        <taxon>Photobacterium</taxon>
    </lineage>
</organism>
<evidence type="ECO:0000256" key="1">
    <source>
        <dbReference type="SAM" id="MobiDB-lite"/>
    </source>
</evidence>